<keyword evidence="5 8" id="KW-0812">Transmembrane</keyword>
<keyword evidence="3" id="KW-0813">Transport</keyword>
<keyword evidence="6 8" id="KW-1133">Transmembrane helix</keyword>
<feature type="transmembrane region" description="Helical" evidence="8">
    <location>
        <begin position="340"/>
        <end position="361"/>
    </location>
</feature>
<dbReference type="Pfam" id="PF01032">
    <property type="entry name" value="FecCD"/>
    <property type="match status" value="1"/>
</dbReference>
<accession>A0A9Q4CEK7</accession>
<comment type="subcellular location">
    <subcellularLocation>
        <location evidence="1">Cell membrane</location>
        <topology evidence="1">Multi-pass membrane protein</topology>
    </subcellularLocation>
</comment>
<evidence type="ECO:0000256" key="5">
    <source>
        <dbReference type="ARBA" id="ARBA00022692"/>
    </source>
</evidence>
<dbReference type="RefSeq" id="WP_267169730.1">
    <property type="nucleotide sequence ID" value="NZ_JAPMKX010000004.1"/>
</dbReference>
<proteinExistence type="inferred from homology"/>
<feature type="transmembrane region" description="Helical" evidence="8">
    <location>
        <begin position="149"/>
        <end position="174"/>
    </location>
</feature>
<dbReference type="GO" id="GO:0033214">
    <property type="term" value="P:siderophore-iron import into cell"/>
    <property type="evidence" value="ECO:0007669"/>
    <property type="project" value="TreeGrafter"/>
</dbReference>
<dbReference type="CDD" id="cd06550">
    <property type="entry name" value="TM_ABC_iron-siderophores_like"/>
    <property type="match status" value="1"/>
</dbReference>
<dbReference type="InterPro" id="IPR000522">
    <property type="entry name" value="ABC_transptr_permease_BtuC"/>
</dbReference>
<evidence type="ECO:0000256" key="3">
    <source>
        <dbReference type="ARBA" id="ARBA00022448"/>
    </source>
</evidence>
<evidence type="ECO:0000313" key="9">
    <source>
        <dbReference type="EMBL" id="MCX7538697.1"/>
    </source>
</evidence>
<feature type="transmembrane region" description="Helical" evidence="8">
    <location>
        <begin position="38"/>
        <end position="60"/>
    </location>
</feature>
<evidence type="ECO:0000256" key="2">
    <source>
        <dbReference type="ARBA" id="ARBA00007935"/>
    </source>
</evidence>
<sequence length="369" mass="37954">MNDRISDTHDGFPATAGQRILPRNSELIWPLPTARVRWRGLVVVLVLTSVLLVLLAVALSRGDYPVSVTRVPVTVAGGGTDIERTIVVQWRLGRALVAVVIGLCLGVSGAITQSIVRNALASPDILGISMGASVAAVAVIVLGGSGVSIAGVLIGVPVAALCGGLATAVVIYLLALKNGVDPYRLVLIGIGVNALLGSLVTWLLVIADIRRAEQATLWLTGSLNGRGWPEFVPLVIVFLVSVPVLLVSAFDLRPLHFGRDLSVGLGVRVAVTQALVLLVAIALTSVTVAAAGPIGFVAFVSPQVARLLTGSPTPPLAAGALTGAIIILAADIVTGSVLPWTLPVGVATAAIGGPFLMFLLIRTNRKVTL</sequence>
<evidence type="ECO:0000313" key="10">
    <source>
        <dbReference type="Proteomes" id="UP001070238"/>
    </source>
</evidence>
<feature type="transmembrane region" description="Helical" evidence="8">
    <location>
        <begin position="92"/>
        <end position="113"/>
    </location>
</feature>
<reference evidence="9" key="1">
    <citation type="submission" date="2022-11" db="EMBL/GenBank/DDBJ databases">
        <title>Corynebacterium sp. isolated from Penguins.</title>
        <authorList>
            <person name="Sedlar K."/>
            <person name="Svec P."/>
        </authorList>
    </citation>
    <scope>NUCLEOTIDE SEQUENCE</scope>
    <source>
        <strain evidence="9">P5875</strain>
    </source>
</reference>
<dbReference type="PANTHER" id="PTHR30472:SF24">
    <property type="entry name" value="FERRIC ENTEROBACTIN TRANSPORT SYSTEM PERMEASE PROTEIN FEPG"/>
    <property type="match status" value="1"/>
</dbReference>
<protein>
    <submittedName>
        <fullName evidence="9">Iron chelate uptake ABC transporter family permease subunit</fullName>
    </submittedName>
</protein>
<feature type="transmembrane region" description="Helical" evidence="8">
    <location>
        <begin position="186"/>
        <end position="207"/>
    </location>
</feature>
<evidence type="ECO:0000256" key="6">
    <source>
        <dbReference type="ARBA" id="ARBA00022989"/>
    </source>
</evidence>
<keyword evidence="4" id="KW-1003">Cell membrane</keyword>
<dbReference type="Gene3D" id="1.10.3470.10">
    <property type="entry name" value="ABC transporter involved in vitamin B12 uptake, BtuC"/>
    <property type="match status" value="1"/>
</dbReference>
<dbReference type="AlphaFoldDB" id="A0A9Q4CEK7"/>
<feature type="transmembrane region" description="Helical" evidence="8">
    <location>
        <begin position="228"/>
        <end position="250"/>
    </location>
</feature>
<organism evidence="9 10">
    <name type="scientific">Corynebacterium antarcticum</name>
    <dbReference type="NCBI Taxonomy" id="2800405"/>
    <lineage>
        <taxon>Bacteria</taxon>
        <taxon>Bacillati</taxon>
        <taxon>Actinomycetota</taxon>
        <taxon>Actinomycetes</taxon>
        <taxon>Mycobacteriales</taxon>
        <taxon>Corynebacteriaceae</taxon>
        <taxon>Corynebacterium</taxon>
    </lineage>
</organism>
<feature type="transmembrane region" description="Helical" evidence="8">
    <location>
        <begin position="270"/>
        <end position="301"/>
    </location>
</feature>
<feature type="transmembrane region" description="Helical" evidence="8">
    <location>
        <begin position="125"/>
        <end position="142"/>
    </location>
</feature>
<dbReference type="GO" id="GO:0022857">
    <property type="term" value="F:transmembrane transporter activity"/>
    <property type="evidence" value="ECO:0007669"/>
    <property type="project" value="InterPro"/>
</dbReference>
<comment type="caution">
    <text evidence="9">The sequence shown here is derived from an EMBL/GenBank/DDBJ whole genome shotgun (WGS) entry which is preliminary data.</text>
</comment>
<evidence type="ECO:0000256" key="1">
    <source>
        <dbReference type="ARBA" id="ARBA00004651"/>
    </source>
</evidence>
<evidence type="ECO:0000256" key="8">
    <source>
        <dbReference type="SAM" id="Phobius"/>
    </source>
</evidence>
<gene>
    <name evidence="9" type="ORF">OS123_09145</name>
</gene>
<comment type="similarity">
    <text evidence="2">Belongs to the binding-protein-dependent transport system permease family. FecCD subfamily.</text>
</comment>
<keyword evidence="7 8" id="KW-0472">Membrane</keyword>
<feature type="transmembrane region" description="Helical" evidence="8">
    <location>
        <begin position="313"/>
        <end position="334"/>
    </location>
</feature>
<dbReference type="SUPFAM" id="SSF81345">
    <property type="entry name" value="ABC transporter involved in vitamin B12 uptake, BtuC"/>
    <property type="match status" value="1"/>
</dbReference>
<dbReference type="EMBL" id="JAPMKX010000004">
    <property type="protein sequence ID" value="MCX7538697.1"/>
    <property type="molecule type" value="Genomic_DNA"/>
</dbReference>
<evidence type="ECO:0000256" key="7">
    <source>
        <dbReference type="ARBA" id="ARBA00023136"/>
    </source>
</evidence>
<dbReference type="Proteomes" id="UP001070238">
    <property type="component" value="Unassembled WGS sequence"/>
</dbReference>
<dbReference type="PANTHER" id="PTHR30472">
    <property type="entry name" value="FERRIC ENTEROBACTIN TRANSPORT SYSTEM PERMEASE PROTEIN"/>
    <property type="match status" value="1"/>
</dbReference>
<name>A0A9Q4CEK7_9CORY</name>
<evidence type="ECO:0000256" key="4">
    <source>
        <dbReference type="ARBA" id="ARBA00022475"/>
    </source>
</evidence>
<dbReference type="InterPro" id="IPR037294">
    <property type="entry name" value="ABC_BtuC-like"/>
</dbReference>
<dbReference type="GO" id="GO:0005886">
    <property type="term" value="C:plasma membrane"/>
    <property type="evidence" value="ECO:0007669"/>
    <property type="project" value="UniProtKB-SubCell"/>
</dbReference>